<sequence>MWRNLRCCASTSCCGCCPTTAPTTNSSGILSTTAPTSTTNPSTYCPSPNAITYSSCCPLSSSSRSNSNSMYSSIWPFSCCLC</sequence>
<reference evidence="2" key="1">
    <citation type="submission" date="2022-11" db="UniProtKB">
        <authorList>
            <consortium name="WormBaseParasite"/>
        </authorList>
    </citation>
    <scope>IDENTIFICATION</scope>
</reference>
<evidence type="ECO:0000313" key="1">
    <source>
        <dbReference type="Proteomes" id="UP000887563"/>
    </source>
</evidence>
<evidence type="ECO:0000313" key="2">
    <source>
        <dbReference type="WBParaSite" id="Minc3s02691g31211"/>
    </source>
</evidence>
<accession>A0A914MTX7</accession>
<keyword evidence="1" id="KW-1185">Reference proteome</keyword>
<dbReference type="AlphaFoldDB" id="A0A914MTX7"/>
<proteinExistence type="predicted"/>
<protein>
    <submittedName>
        <fullName evidence="2">Candidate secreted effector</fullName>
    </submittedName>
</protein>
<organism evidence="1 2">
    <name type="scientific">Meloidogyne incognita</name>
    <name type="common">Southern root-knot nematode worm</name>
    <name type="synonym">Oxyuris incognita</name>
    <dbReference type="NCBI Taxonomy" id="6306"/>
    <lineage>
        <taxon>Eukaryota</taxon>
        <taxon>Metazoa</taxon>
        <taxon>Ecdysozoa</taxon>
        <taxon>Nematoda</taxon>
        <taxon>Chromadorea</taxon>
        <taxon>Rhabditida</taxon>
        <taxon>Tylenchina</taxon>
        <taxon>Tylenchomorpha</taxon>
        <taxon>Tylenchoidea</taxon>
        <taxon>Meloidogynidae</taxon>
        <taxon>Meloidogyninae</taxon>
        <taxon>Meloidogyne</taxon>
        <taxon>Meloidogyne incognita group</taxon>
    </lineage>
</organism>
<name>A0A914MTX7_MELIC</name>
<dbReference type="Proteomes" id="UP000887563">
    <property type="component" value="Unplaced"/>
</dbReference>
<dbReference type="WBParaSite" id="Minc3s02691g31211">
    <property type="protein sequence ID" value="Minc3s02691g31211"/>
    <property type="gene ID" value="Minc3s02691g31211"/>
</dbReference>